<dbReference type="Proteomes" id="UP000323653">
    <property type="component" value="Chromosome"/>
</dbReference>
<dbReference type="RefSeq" id="WP_149074533.1">
    <property type="nucleotide sequence ID" value="NZ_CP043329.1"/>
</dbReference>
<sequence length="298" mass="34067">MKFYSILTVLFLGLHSLFAQLKPETMQSYELSLQKLGEVMTNDSLEQNRIKANYQFVRTLISALKEKNSFSYPFDSLSTYITVKTADDKKFKLFTWFLMLDDGSFRYYGAIQLNNPNQLELIPLTDNTSEILDNSLILSNKQWYGAVYYQIIPVLGIKDPYYILLGWKGKSLTTSSKVIEILSFSGKDAVFGKPVLQDDAKSKLFLNRKVFDYSSSVSMLLRYVKDDKLIVLDHLAAPNEEASGIASMYGPDLSYDAYRFKNGKWQLQENVKLQNSPDISDELFIDPTKLAPPVNQQK</sequence>
<dbReference type="AlphaFoldDB" id="A0A5C0VIF8"/>
<evidence type="ECO:0000313" key="2">
    <source>
        <dbReference type="EMBL" id="QEK51553.1"/>
    </source>
</evidence>
<evidence type="ECO:0000256" key="1">
    <source>
        <dbReference type="SAM" id="SignalP"/>
    </source>
</evidence>
<gene>
    <name evidence="2" type="ORF">FYC62_07665</name>
</gene>
<organism evidence="2 3">
    <name type="scientific">Pedobacter aquae</name>
    <dbReference type="NCBI Taxonomy" id="2605747"/>
    <lineage>
        <taxon>Bacteria</taxon>
        <taxon>Pseudomonadati</taxon>
        <taxon>Bacteroidota</taxon>
        <taxon>Sphingobacteriia</taxon>
        <taxon>Sphingobacteriales</taxon>
        <taxon>Sphingobacteriaceae</taxon>
        <taxon>Pedobacter</taxon>
    </lineage>
</organism>
<dbReference type="KEGG" id="pej:FYC62_07665"/>
<feature type="signal peptide" evidence="1">
    <location>
        <begin position="1"/>
        <end position="21"/>
    </location>
</feature>
<dbReference type="EMBL" id="CP043329">
    <property type="protein sequence ID" value="QEK51553.1"/>
    <property type="molecule type" value="Genomic_DNA"/>
</dbReference>
<accession>A0A5C0VIF8</accession>
<proteinExistence type="predicted"/>
<feature type="chain" id="PRO_5023097555" description="Outer membrane lipoprotein-sorting protein" evidence="1">
    <location>
        <begin position="22"/>
        <end position="298"/>
    </location>
</feature>
<evidence type="ECO:0008006" key="4">
    <source>
        <dbReference type="Google" id="ProtNLM"/>
    </source>
</evidence>
<name>A0A5C0VIF8_9SPHI</name>
<keyword evidence="3" id="KW-1185">Reference proteome</keyword>
<reference evidence="2 3" key="1">
    <citation type="submission" date="2019-08" db="EMBL/GenBank/DDBJ databases">
        <title>Pedobacter sp. nov., isolated from Han river, South Korea.</title>
        <authorList>
            <person name="Lee D.-H."/>
            <person name="Kim Y.-S."/>
            <person name="Hwang E.-M."/>
            <person name="Le Tran T.C."/>
            <person name="Cha C.-J."/>
        </authorList>
    </citation>
    <scope>NUCLEOTIDE SEQUENCE [LARGE SCALE GENOMIC DNA]</scope>
    <source>
        <strain evidence="2 3">CJ43</strain>
    </source>
</reference>
<evidence type="ECO:0000313" key="3">
    <source>
        <dbReference type="Proteomes" id="UP000323653"/>
    </source>
</evidence>
<protein>
    <recommendedName>
        <fullName evidence="4">Outer membrane lipoprotein-sorting protein</fullName>
    </recommendedName>
</protein>
<keyword evidence="1" id="KW-0732">Signal</keyword>